<dbReference type="InterPro" id="IPR013783">
    <property type="entry name" value="Ig-like_fold"/>
</dbReference>
<dbReference type="InterPro" id="IPR048527">
    <property type="entry name" value="Sde182_C"/>
</dbReference>
<dbReference type="GO" id="GO:0016799">
    <property type="term" value="F:hydrolase activity, hydrolyzing N-glycosyl compounds"/>
    <property type="evidence" value="ECO:0007669"/>
    <property type="project" value="InterPro"/>
</dbReference>
<name>A0A0D2BUV0_9EURO</name>
<organism evidence="3 4">
    <name type="scientific">Exophiala oligosperma</name>
    <dbReference type="NCBI Taxonomy" id="215243"/>
    <lineage>
        <taxon>Eukaryota</taxon>
        <taxon>Fungi</taxon>
        <taxon>Dikarya</taxon>
        <taxon>Ascomycota</taxon>
        <taxon>Pezizomycotina</taxon>
        <taxon>Eurotiomycetes</taxon>
        <taxon>Chaetothyriomycetidae</taxon>
        <taxon>Chaetothyriales</taxon>
        <taxon>Herpotrichiellaceae</taxon>
        <taxon>Exophiala</taxon>
    </lineage>
</organism>
<dbReference type="RefSeq" id="XP_016261453.1">
    <property type="nucleotide sequence ID" value="XM_016407973.1"/>
</dbReference>
<dbReference type="Pfam" id="PF21027">
    <property type="entry name" value="Sde0182_C"/>
    <property type="match status" value="1"/>
</dbReference>
<reference evidence="3 4" key="1">
    <citation type="submission" date="2015-01" db="EMBL/GenBank/DDBJ databases">
        <title>The Genome Sequence of Exophiala oligosperma CBS72588.</title>
        <authorList>
            <consortium name="The Broad Institute Genomics Platform"/>
            <person name="Cuomo C."/>
            <person name="de Hoog S."/>
            <person name="Gorbushina A."/>
            <person name="Stielow B."/>
            <person name="Teixiera M."/>
            <person name="Abouelleil A."/>
            <person name="Chapman S.B."/>
            <person name="Priest M."/>
            <person name="Young S.K."/>
            <person name="Wortman J."/>
            <person name="Nusbaum C."/>
            <person name="Birren B."/>
        </authorList>
    </citation>
    <scope>NUCLEOTIDE SEQUENCE [LARGE SCALE GENOMIC DNA]</scope>
    <source>
        <strain evidence="3 4">CBS 72588</strain>
    </source>
</reference>
<dbReference type="EMBL" id="KN847337">
    <property type="protein sequence ID" value="KIW41237.1"/>
    <property type="molecule type" value="Genomic_DNA"/>
</dbReference>
<dbReference type="AlphaFoldDB" id="A0A0D2BUV0"/>
<dbReference type="InterPro" id="IPR011483">
    <property type="entry name" value="Sde182_NH-like"/>
</dbReference>
<proteinExistence type="predicted"/>
<dbReference type="Pfam" id="PF07632">
    <property type="entry name" value="Sde182_NH-like"/>
    <property type="match status" value="1"/>
</dbReference>
<evidence type="ECO:0000313" key="4">
    <source>
        <dbReference type="Proteomes" id="UP000053342"/>
    </source>
</evidence>
<feature type="domain" description="Cellulose-binding Sde182 nucleoside hydrolase-like" evidence="1">
    <location>
        <begin position="15"/>
        <end position="283"/>
    </location>
</feature>
<accession>A0A0D2BUV0</accession>
<sequence length="505" mass="56014">MADPRRLRHCSTKPRVFIVSDISNEPDDAESLVRYLLYSNEFTTLGLVATTSTWMRKVVHPEDMRKIVHAYGEVVDNLNAHVHPDNRYPTKDHLLSVIKSGPALYGREALGDGVPVSEGAQLLVERVDEAEEPLWLLCWGGINVLAQALWHVRRQRTASEFARFRAKLRVYTISDQDDTGSWIRSSFPDIFYICSVHGWGEYGCAAWTGISGDVLMPIDHGGPDPSKVTKEWLKKNIQIGPLGGVYPTYAFIMEGDTPTFLYLIQNGLGSPENPHWGSWGGRYSLVDIGGGANQYADARDAVVGLDGRNHRSNQATIWRWRDHYQDSFAARMQWSLTGDRSEANHEPVVIVNGSSSGPEPLLLEVEAGEEVTLDASKSYDPDGDKLSFEWFQYKEPTAAQSHVHWIVPDIDIKPAPSTTNDDDADNPRIVKIKLPPPETSAVNIVTGQALEKGMALHFILQVTDAGTPPLTTYKRIVVQTTNPNLLGGRSEVFDTVTDAIGKGED</sequence>
<dbReference type="InterPro" id="IPR036452">
    <property type="entry name" value="Ribo_hydro-like"/>
</dbReference>
<dbReference type="OrthoDB" id="3592035at2759"/>
<evidence type="ECO:0000259" key="1">
    <source>
        <dbReference type="Pfam" id="PF07632"/>
    </source>
</evidence>
<dbReference type="VEuPathDB" id="FungiDB:PV06_06811"/>
<dbReference type="Gene3D" id="2.60.40.10">
    <property type="entry name" value="Immunoglobulins"/>
    <property type="match status" value="1"/>
</dbReference>
<keyword evidence="4" id="KW-1185">Reference proteome</keyword>
<dbReference type="Gene3D" id="3.90.245.10">
    <property type="entry name" value="Ribonucleoside hydrolase-like"/>
    <property type="match status" value="1"/>
</dbReference>
<dbReference type="HOGENOM" id="CLU_029266_0_0_1"/>
<evidence type="ECO:0000313" key="3">
    <source>
        <dbReference type="EMBL" id="KIW41237.1"/>
    </source>
</evidence>
<gene>
    <name evidence="3" type="ORF">PV06_06811</name>
</gene>
<protein>
    <submittedName>
        <fullName evidence="3">Uncharacterized protein</fullName>
    </submittedName>
</protein>
<evidence type="ECO:0000259" key="2">
    <source>
        <dbReference type="Pfam" id="PF21027"/>
    </source>
</evidence>
<feature type="domain" description="Cellulose-binding Sde182 C-terminal" evidence="2">
    <location>
        <begin position="370"/>
        <end position="480"/>
    </location>
</feature>
<dbReference type="GeneID" id="27358885"/>
<dbReference type="Proteomes" id="UP000053342">
    <property type="component" value="Unassembled WGS sequence"/>
</dbReference>
<dbReference type="STRING" id="215243.A0A0D2BUV0"/>